<gene>
    <name evidence="1" type="ORF">HK413_02710</name>
</gene>
<reference evidence="1 2" key="1">
    <citation type="submission" date="2020-05" db="EMBL/GenBank/DDBJ databases">
        <authorList>
            <person name="Khan S.A."/>
            <person name="Jeon C.O."/>
            <person name="Chun B.H."/>
        </authorList>
    </citation>
    <scope>NUCLEOTIDE SEQUENCE [LARGE SCALE GENOMIC DNA]</scope>
    <source>
        <strain evidence="1 2">S1162</strain>
    </source>
</reference>
<keyword evidence="2" id="KW-1185">Reference proteome</keyword>
<dbReference type="RefSeq" id="WP_175269042.1">
    <property type="nucleotide sequence ID" value="NZ_JABFCR010000008.1"/>
</dbReference>
<comment type="caution">
    <text evidence="1">The sequence shown here is derived from an EMBL/GenBank/DDBJ whole genome shotgun (WGS) entry which is preliminary data.</text>
</comment>
<accession>A0ABX1W431</accession>
<evidence type="ECO:0000313" key="1">
    <source>
        <dbReference type="EMBL" id="NNU33346.1"/>
    </source>
</evidence>
<dbReference type="Gene3D" id="3.40.720.10">
    <property type="entry name" value="Alkaline Phosphatase, subunit A"/>
    <property type="match status" value="1"/>
</dbReference>
<protein>
    <recommendedName>
        <fullName evidence="3">N-sulphoglucosamine sulphohydrolase C-terminal domain-containing protein</fullName>
    </recommendedName>
</protein>
<dbReference type="Proteomes" id="UP000566071">
    <property type="component" value="Unassembled WGS sequence"/>
</dbReference>
<dbReference type="InterPro" id="IPR017850">
    <property type="entry name" value="Alkaline_phosphatase_core_sf"/>
</dbReference>
<proteinExistence type="predicted"/>
<name>A0ABX1W431_9SPHI</name>
<evidence type="ECO:0000313" key="2">
    <source>
        <dbReference type="Proteomes" id="UP000566071"/>
    </source>
</evidence>
<evidence type="ECO:0008006" key="3">
    <source>
        <dbReference type="Google" id="ProtNLM"/>
    </source>
</evidence>
<dbReference type="EMBL" id="JABFCR010000008">
    <property type="protein sequence ID" value="NNU33346.1"/>
    <property type="molecule type" value="Genomic_DNA"/>
</dbReference>
<organism evidence="1 2">
    <name type="scientific">Mucilaginibacter humi</name>
    <dbReference type="NCBI Taxonomy" id="2732510"/>
    <lineage>
        <taxon>Bacteria</taxon>
        <taxon>Pseudomonadati</taxon>
        <taxon>Bacteroidota</taxon>
        <taxon>Sphingobacteriia</taxon>
        <taxon>Sphingobacteriales</taxon>
        <taxon>Sphingobacteriaceae</taxon>
        <taxon>Mucilaginibacter</taxon>
    </lineage>
</organism>
<sequence>MVNDPFNLKNLADDPKYANVKAELDAQLTAFMKQQNDKGIETEMEALTRQPKNGAED</sequence>